<reference evidence="2 3" key="1">
    <citation type="journal article" date="2012" name="Genome Biol.">
        <title>Genome and low-iron response of an oceanic diatom adapted to chronic iron limitation.</title>
        <authorList>
            <person name="Lommer M."/>
            <person name="Specht M."/>
            <person name="Roy A.S."/>
            <person name="Kraemer L."/>
            <person name="Andreson R."/>
            <person name="Gutowska M.A."/>
            <person name="Wolf J."/>
            <person name="Bergner S.V."/>
            <person name="Schilhabel M.B."/>
            <person name="Klostermeier U.C."/>
            <person name="Beiko R.G."/>
            <person name="Rosenstiel P."/>
            <person name="Hippler M."/>
            <person name="Laroche J."/>
        </authorList>
    </citation>
    <scope>NUCLEOTIDE SEQUENCE [LARGE SCALE GENOMIC DNA]</scope>
    <source>
        <strain evidence="2 3">CCMP1005</strain>
    </source>
</reference>
<dbReference type="EMBL" id="AGNL01037459">
    <property type="protein sequence ID" value="EJK53600.1"/>
    <property type="molecule type" value="Genomic_DNA"/>
</dbReference>
<proteinExistence type="predicted"/>
<feature type="region of interest" description="Disordered" evidence="1">
    <location>
        <begin position="21"/>
        <end position="128"/>
    </location>
</feature>
<name>K0RK60_THAOC</name>
<sequence>MPARARPLTLPRPRRVIAVLPVVERPEDDDQEWGRALPGRRDGEDGEDDPALGSLRRRPDCPPGATGGTTAETPTSSPSANGAATGCESKGAKRERIADSGGTQSSRSMIAWSHSSSNSRQLGRVSARTMRGIRWDDRARGTEARLELDRAGGL</sequence>
<comment type="caution">
    <text evidence="2">The sequence shown here is derived from an EMBL/GenBank/DDBJ whole genome shotgun (WGS) entry which is preliminary data.</text>
</comment>
<keyword evidence="3" id="KW-1185">Reference proteome</keyword>
<gene>
    <name evidence="2" type="ORF">THAOC_26933</name>
</gene>
<evidence type="ECO:0000313" key="3">
    <source>
        <dbReference type="Proteomes" id="UP000266841"/>
    </source>
</evidence>
<dbReference type="AlphaFoldDB" id="K0RK60"/>
<feature type="compositionally biased region" description="Low complexity" evidence="1">
    <location>
        <begin position="68"/>
        <end position="80"/>
    </location>
</feature>
<feature type="compositionally biased region" description="Polar residues" evidence="1">
    <location>
        <begin position="101"/>
        <end position="121"/>
    </location>
</feature>
<protein>
    <submittedName>
        <fullName evidence="2">Uncharacterized protein</fullName>
    </submittedName>
</protein>
<evidence type="ECO:0000256" key="1">
    <source>
        <dbReference type="SAM" id="MobiDB-lite"/>
    </source>
</evidence>
<accession>K0RK60</accession>
<dbReference type="Proteomes" id="UP000266841">
    <property type="component" value="Unassembled WGS sequence"/>
</dbReference>
<organism evidence="2 3">
    <name type="scientific">Thalassiosira oceanica</name>
    <name type="common">Marine diatom</name>
    <dbReference type="NCBI Taxonomy" id="159749"/>
    <lineage>
        <taxon>Eukaryota</taxon>
        <taxon>Sar</taxon>
        <taxon>Stramenopiles</taxon>
        <taxon>Ochrophyta</taxon>
        <taxon>Bacillariophyta</taxon>
        <taxon>Coscinodiscophyceae</taxon>
        <taxon>Thalassiosirophycidae</taxon>
        <taxon>Thalassiosirales</taxon>
        <taxon>Thalassiosiraceae</taxon>
        <taxon>Thalassiosira</taxon>
    </lineage>
</organism>
<evidence type="ECO:0000313" key="2">
    <source>
        <dbReference type="EMBL" id="EJK53600.1"/>
    </source>
</evidence>